<dbReference type="EMBL" id="CP063073">
    <property type="protein sequence ID" value="QOQ76445.1"/>
    <property type="molecule type" value="Genomic_DNA"/>
</dbReference>
<dbReference type="RefSeq" id="WP_197627450.1">
    <property type="nucleotide sequence ID" value="NZ_CP063073.1"/>
</dbReference>
<proteinExistence type="predicted"/>
<dbReference type="AlphaFoldDB" id="A0A7M1KJQ0"/>
<gene>
    <name evidence="1" type="ORF">IMF22_05135</name>
</gene>
<sequence>MKRIAVYSYLYMKVVISPFLNPGQAKLRDRGQKFWDWVKPDIHCRYKDERAADGSMINVQVRTVASGSIELFVGVYTTNGAMLFEESYNAPLGQTMTLAMEWGLEKAHSFLASSSVALTAINKTGALPRAAARKPT</sequence>
<evidence type="ECO:0000313" key="2">
    <source>
        <dbReference type="Proteomes" id="UP000594923"/>
    </source>
</evidence>
<dbReference type="Proteomes" id="UP000594923">
    <property type="component" value="Chromosome"/>
</dbReference>
<organism evidence="1 2">
    <name type="scientific">Pseudomonas poae</name>
    <dbReference type="NCBI Taxonomy" id="200451"/>
    <lineage>
        <taxon>Bacteria</taxon>
        <taxon>Pseudomonadati</taxon>
        <taxon>Pseudomonadota</taxon>
        <taxon>Gammaproteobacteria</taxon>
        <taxon>Pseudomonadales</taxon>
        <taxon>Pseudomonadaceae</taxon>
        <taxon>Pseudomonas</taxon>
    </lineage>
</organism>
<reference evidence="1 2" key="1">
    <citation type="submission" date="2020-10" db="EMBL/GenBank/DDBJ databases">
        <title>High quality whole genome sequence of Pseudomonas poae PMA22.</title>
        <authorList>
            <person name="Hernandez J.G."/>
            <person name="Rodriguez P."/>
            <person name="Cuevas C."/>
            <person name="de la Calle F."/>
            <person name="Galan B."/>
            <person name="Garcia J.L."/>
        </authorList>
    </citation>
    <scope>NUCLEOTIDE SEQUENCE [LARGE SCALE GENOMIC DNA]</scope>
    <source>
        <strain evidence="1 2">PMA22</strain>
    </source>
</reference>
<evidence type="ECO:0000313" key="1">
    <source>
        <dbReference type="EMBL" id="QOQ76445.1"/>
    </source>
</evidence>
<accession>A0A7M1KJQ0</accession>
<name>A0A7M1KJQ0_9PSED</name>
<protein>
    <submittedName>
        <fullName evidence="1">Uncharacterized protein</fullName>
    </submittedName>
</protein>